<evidence type="ECO:0000313" key="2">
    <source>
        <dbReference type="EMBL" id="CAN74332.1"/>
    </source>
</evidence>
<sequence length="167" mass="18933">MPPKKKVRHGSTSTAPEEVPHDPFMPRHPPDENECDKLIAKRLIVVEHIIMIGGFQEDGFDFKSLPYESMSSVQPMRMKQSMDKQTKASSSRRSSKSSQLRDIYAMCKSMNNQLKIVHQQCHRSIVTWKTLHPDSLPPMPSHIDDEEDGDDDGGDEEDEDALADGEE</sequence>
<gene>
    <name evidence="2" type="ORF">VITISV_014411</name>
</gene>
<reference evidence="2" key="1">
    <citation type="journal article" date="2007" name="PLoS ONE">
        <title>The first genome sequence of an elite grapevine cultivar (Pinot noir Vitis vinifera L.): coping with a highly heterozygous genome.</title>
        <authorList>
            <person name="Velasco R."/>
            <person name="Zharkikh A."/>
            <person name="Troggio M."/>
            <person name="Cartwright D.A."/>
            <person name="Cestaro A."/>
            <person name="Pruss D."/>
            <person name="Pindo M."/>
            <person name="FitzGerald L.M."/>
            <person name="Vezzulli S."/>
            <person name="Reid J."/>
            <person name="Malacarne G."/>
            <person name="Iliev D."/>
            <person name="Coppola G."/>
            <person name="Wardell B."/>
            <person name="Micheletti D."/>
            <person name="Macalma T."/>
            <person name="Facci M."/>
            <person name="Mitchell J.T."/>
            <person name="Perazzolli M."/>
            <person name="Eldredge G."/>
            <person name="Gatto P."/>
            <person name="Oyzerski R."/>
            <person name="Moretto M."/>
            <person name="Gutin N."/>
            <person name="Stefanini M."/>
            <person name="Chen Y."/>
            <person name="Segala C."/>
            <person name="Davenport C."/>
            <person name="Dematte L."/>
            <person name="Mraz A."/>
            <person name="Battilana J."/>
            <person name="Stormo K."/>
            <person name="Costa F."/>
            <person name="Tao Q."/>
            <person name="Si-Ammour A."/>
            <person name="Harkins T."/>
            <person name="Lackey A."/>
            <person name="Perbost C."/>
            <person name="Taillon B."/>
            <person name="Stella A."/>
            <person name="Solovyev V."/>
            <person name="Fawcett J.A."/>
            <person name="Sterck L."/>
            <person name="Vandepoele K."/>
            <person name="Grando S.M."/>
            <person name="Toppo S."/>
            <person name="Moser C."/>
            <person name="Lanchbury J."/>
            <person name="Bogden R."/>
            <person name="Skolnick M."/>
            <person name="Sgaramella V."/>
            <person name="Bhatnagar S.K."/>
            <person name="Fontana P."/>
            <person name="Gutin A."/>
            <person name="Van de Peer Y."/>
            <person name="Salamini F."/>
            <person name="Viola R."/>
        </authorList>
    </citation>
    <scope>NUCLEOTIDE SEQUENCE</scope>
</reference>
<evidence type="ECO:0000256" key="1">
    <source>
        <dbReference type="SAM" id="MobiDB-lite"/>
    </source>
</evidence>
<proteinExistence type="predicted"/>
<feature type="compositionally biased region" description="Low complexity" evidence="1">
    <location>
        <begin position="89"/>
        <end position="98"/>
    </location>
</feature>
<feature type="compositionally biased region" description="Acidic residues" evidence="1">
    <location>
        <begin position="144"/>
        <end position="167"/>
    </location>
</feature>
<accession>A5B9T4</accession>
<feature type="region of interest" description="Disordered" evidence="1">
    <location>
        <begin position="1"/>
        <end position="33"/>
    </location>
</feature>
<organism evidence="2">
    <name type="scientific">Vitis vinifera</name>
    <name type="common">Grape</name>
    <dbReference type="NCBI Taxonomy" id="29760"/>
    <lineage>
        <taxon>Eukaryota</taxon>
        <taxon>Viridiplantae</taxon>
        <taxon>Streptophyta</taxon>
        <taxon>Embryophyta</taxon>
        <taxon>Tracheophyta</taxon>
        <taxon>Spermatophyta</taxon>
        <taxon>Magnoliopsida</taxon>
        <taxon>eudicotyledons</taxon>
        <taxon>Gunneridae</taxon>
        <taxon>Pentapetalae</taxon>
        <taxon>rosids</taxon>
        <taxon>Vitales</taxon>
        <taxon>Vitaceae</taxon>
        <taxon>Viteae</taxon>
        <taxon>Vitis</taxon>
    </lineage>
</organism>
<protein>
    <submittedName>
        <fullName evidence="2">Uncharacterized protein</fullName>
    </submittedName>
</protein>
<feature type="region of interest" description="Disordered" evidence="1">
    <location>
        <begin position="73"/>
        <end position="100"/>
    </location>
</feature>
<feature type="region of interest" description="Disordered" evidence="1">
    <location>
        <begin position="131"/>
        <end position="167"/>
    </location>
</feature>
<dbReference type="AlphaFoldDB" id="A5B9T4"/>
<dbReference type="EMBL" id="AM451619">
    <property type="protein sequence ID" value="CAN74332.1"/>
    <property type="molecule type" value="Genomic_DNA"/>
</dbReference>
<feature type="compositionally biased region" description="Basic and acidic residues" evidence="1">
    <location>
        <begin position="18"/>
        <end position="33"/>
    </location>
</feature>
<name>A5B9T4_VITVI</name>